<name>A0AAV1KEF0_9NEOP</name>
<dbReference type="AlphaFoldDB" id="A0AAV1KEF0"/>
<keyword evidence="5" id="KW-1185">Reference proteome</keyword>
<keyword evidence="1" id="KW-0175">Coiled coil</keyword>
<feature type="coiled-coil region" evidence="1">
    <location>
        <begin position="115"/>
        <end position="156"/>
    </location>
</feature>
<proteinExistence type="predicted"/>
<evidence type="ECO:0000313" key="5">
    <source>
        <dbReference type="Proteomes" id="UP001314205"/>
    </source>
</evidence>
<evidence type="ECO:0000256" key="2">
    <source>
        <dbReference type="SAM" id="MobiDB-lite"/>
    </source>
</evidence>
<organism evidence="4 5">
    <name type="scientific">Parnassius mnemosyne</name>
    <name type="common">clouded apollo</name>
    <dbReference type="NCBI Taxonomy" id="213953"/>
    <lineage>
        <taxon>Eukaryota</taxon>
        <taxon>Metazoa</taxon>
        <taxon>Ecdysozoa</taxon>
        <taxon>Arthropoda</taxon>
        <taxon>Hexapoda</taxon>
        <taxon>Insecta</taxon>
        <taxon>Pterygota</taxon>
        <taxon>Neoptera</taxon>
        <taxon>Endopterygota</taxon>
        <taxon>Lepidoptera</taxon>
        <taxon>Glossata</taxon>
        <taxon>Ditrysia</taxon>
        <taxon>Papilionoidea</taxon>
        <taxon>Papilionidae</taxon>
        <taxon>Parnassiinae</taxon>
        <taxon>Parnassini</taxon>
        <taxon>Parnassius</taxon>
        <taxon>Driopa</taxon>
    </lineage>
</organism>
<dbReference type="Pfam" id="PF25298">
    <property type="entry name" value="Baculo_FP_2nd"/>
    <property type="match status" value="1"/>
</dbReference>
<feature type="region of interest" description="Disordered" evidence="2">
    <location>
        <begin position="27"/>
        <end position="66"/>
    </location>
</feature>
<comment type="caution">
    <text evidence="4">The sequence shown here is derived from an EMBL/GenBank/DDBJ whole genome shotgun (WGS) entry which is preliminary data.</text>
</comment>
<evidence type="ECO:0000313" key="4">
    <source>
        <dbReference type="EMBL" id="CAK1581466.1"/>
    </source>
</evidence>
<dbReference type="EMBL" id="CAVLGL010000035">
    <property type="protein sequence ID" value="CAK1581466.1"/>
    <property type="molecule type" value="Genomic_DNA"/>
</dbReference>
<reference evidence="4 5" key="1">
    <citation type="submission" date="2023-11" db="EMBL/GenBank/DDBJ databases">
        <authorList>
            <person name="Hedman E."/>
            <person name="Englund M."/>
            <person name="Stromberg M."/>
            <person name="Nyberg Akerstrom W."/>
            <person name="Nylinder S."/>
            <person name="Jareborg N."/>
            <person name="Kallberg Y."/>
            <person name="Kronander E."/>
        </authorList>
    </citation>
    <scope>NUCLEOTIDE SEQUENCE [LARGE SCALE GENOMIC DNA]</scope>
</reference>
<evidence type="ECO:0000256" key="1">
    <source>
        <dbReference type="SAM" id="Coils"/>
    </source>
</evidence>
<dbReference type="InterPro" id="IPR057251">
    <property type="entry name" value="FP_C"/>
</dbReference>
<protein>
    <recommendedName>
        <fullName evidence="3">FP protein C-terminal domain-containing protein</fullName>
    </recommendedName>
</protein>
<dbReference type="Proteomes" id="UP001314205">
    <property type="component" value="Unassembled WGS sequence"/>
</dbReference>
<feature type="domain" description="FP protein C-terminal" evidence="3">
    <location>
        <begin position="265"/>
        <end position="315"/>
    </location>
</feature>
<accession>A0AAV1KEF0</accession>
<feature type="compositionally biased region" description="Low complexity" evidence="2">
    <location>
        <begin position="52"/>
        <end position="61"/>
    </location>
</feature>
<evidence type="ECO:0000259" key="3">
    <source>
        <dbReference type="Pfam" id="PF25298"/>
    </source>
</evidence>
<sequence length="317" mass="37189">MELVRTTPQSTPRDRCDEIRKEMQHLYAVPRQSAARKKDDNDSEPYFPITQDSDSSSTVSVRSKRKRSNDYTDELNLFKKEIKDMFTSFQKDQEDKITTFLNVIKEQNSAVQKSIDFLSEKYDGLINKLDKLESEKKANMQYIQLLEKKVEKLERNHCSTSLEIRNVPKKTYETKENLSDIVITSGQQLKLDINRSDIKDVYRINTKSANKPIIVDFISVLTRDRFIDAFKKYNNSHKNDKFNTKNIQIDGPSHLIYISESLPSRTRYLFLISRKFAKVNNYIFCWTSHGKVYLRKKEGASLIRIESEADLEKIKEK</sequence>
<gene>
    <name evidence="4" type="ORF">PARMNEM_LOCUS3127</name>
</gene>